<sequence>MSTSICSFSLPDDQVFKLFHLLETRHQKQLMMLYEMLKKDVVEYSWLRPENDEVPLNESLMFVVSRHELRIL</sequence>
<organism evidence="1 2">
    <name type="scientific">Parelaphostrongylus tenuis</name>
    <name type="common">Meningeal worm</name>
    <dbReference type="NCBI Taxonomy" id="148309"/>
    <lineage>
        <taxon>Eukaryota</taxon>
        <taxon>Metazoa</taxon>
        <taxon>Ecdysozoa</taxon>
        <taxon>Nematoda</taxon>
        <taxon>Chromadorea</taxon>
        <taxon>Rhabditida</taxon>
        <taxon>Rhabditina</taxon>
        <taxon>Rhabditomorpha</taxon>
        <taxon>Strongyloidea</taxon>
        <taxon>Metastrongylidae</taxon>
        <taxon>Parelaphostrongylus</taxon>
    </lineage>
</organism>
<evidence type="ECO:0000313" key="1">
    <source>
        <dbReference type="EMBL" id="KAJ1356028.1"/>
    </source>
</evidence>
<dbReference type="Proteomes" id="UP001196413">
    <property type="component" value="Unassembled WGS sequence"/>
</dbReference>
<name>A0AAD5MH02_PARTN</name>
<evidence type="ECO:0000313" key="2">
    <source>
        <dbReference type="Proteomes" id="UP001196413"/>
    </source>
</evidence>
<dbReference type="AlphaFoldDB" id="A0AAD5MH02"/>
<reference evidence="1" key="1">
    <citation type="submission" date="2021-06" db="EMBL/GenBank/DDBJ databases">
        <title>Parelaphostrongylus tenuis whole genome reference sequence.</title>
        <authorList>
            <person name="Garwood T.J."/>
            <person name="Larsen P.A."/>
            <person name="Fountain-Jones N.M."/>
            <person name="Garbe J.R."/>
            <person name="Macchietto M.G."/>
            <person name="Kania S.A."/>
            <person name="Gerhold R.W."/>
            <person name="Richards J.E."/>
            <person name="Wolf T.M."/>
        </authorList>
    </citation>
    <scope>NUCLEOTIDE SEQUENCE</scope>
    <source>
        <strain evidence="1">MNPRO001-30</strain>
        <tissue evidence="1">Meninges</tissue>
    </source>
</reference>
<dbReference type="EMBL" id="JAHQIW010002666">
    <property type="protein sequence ID" value="KAJ1356028.1"/>
    <property type="molecule type" value="Genomic_DNA"/>
</dbReference>
<gene>
    <name evidence="1" type="ORF">KIN20_013643</name>
</gene>
<proteinExistence type="predicted"/>
<protein>
    <submittedName>
        <fullName evidence="1">Uncharacterized protein</fullName>
    </submittedName>
</protein>
<keyword evidence="2" id="KW-1185">Reference proteome</keyword>
<comment type="caution">
    <text evidence="1">The sequence shown here is derived from an EMBL/GenBank/DDBJ whole genome shotgun (WGS) entry which is preliminary data.</text>
</comment>
<accession>A0AAD5MH02</accession>